<comment type="caution">
    <text evidence="1">The sequence shown here is derived from an EMBL/GenBank/DDBJ whole genome shotgun (WGS) entry which is preliminary data.</text>
</comment>
<dbReference type="EMBL" id="JASBWT010000004">
    <property type="protein sequence ID" value="KAJ9105360.1"/>
    <property type="molecule type" value="Genomic_DNA"/>
</dbReference>
<proteinExistence type="predicted"/>
<keyword evidence="2" id="KW-1185">Reference proteome</keyword>
<name>A0ACC2W2N0_9TREE</name>
<sequence>MSGWAGGALGIFLSRNGKRSFVPAVIIIMTGWGMSAHEQALMISSKIHGLFGYALMAAGLVRIIEVCFVLQDGPSDSSNIRILQYLAPYLLVLGGTMFMSATDEEMHRADDIGIDHVTYALFVFSLSFIIFLHMSFLVHLYSNSGKNKVAKAETSAKEEGYEAIRLSNSQTSPTQDFEAESFELTNRHSEEGDPVDLTGKDEIDWMRSDR</sequence>
<evidence type="ECO:0000313" key="2">
    <source>
        <dbReference type="Proteomes" id="UP001227268"/>
    </source>
</evidence>
<gene>
    <name evidence="1" type="ORF">QFC21_001729</name>
</gene>
<protein>
    <submittedName>
        <fullName evidence="1">Uncharacterized protein</fullName>
    </submittedName>
</protein>
<organism evidence="1 2">
    <name type="scientific">Naganishia friedmannii</name>
    <dbReference type="NCBI Taxonomy" id="89922"/>
    <lineage>
        <taxon>Eukaryota</taxon>
        <taxon>Fungi</taxon>
        <taxon>Dikarya</taxon>
        <taxon>Basidiomycota</taxon>
        <taxon>Agaricomycotina</taxon>
        <taxon>Tremellomycetes</taxon>
        <taxon>Filobasidiales</taxon>
        <taxon>Filobasidiaceae</taxon>
        <taxon>Naganishia</taxon>
    </lineage>
</organism>
<evidence type="ECO:0000313" key="1">
    <source>
        <dbReference type="EMBL" id="KAJ9105360.1"/>
    </source>
</evidence>
<dbReference type="Proteomes" id="UP001227268">
    <property type="component" value="Unassembled WGS sequence"/>
</dbReference>
<accession>A0ACC2W2N0</accession>
<reference evidence="1" key="1">
    <citation type="submission" date="2023-04" db="EMBL/GenBank/DDBJ databases">
        <title>Draft Genome sequencing of Naganishia species isolated from polar environments using Oxford Nanopore Technology.</title>
        <authorList>
            <person name="Leo P."/>
            <person name="Venkateswaran K."/>
        </authorList>
    </citation>
    <scope>NUCLEOTIDE SEQUENCE</scope>
    <source>
        <strain evidence="1">MNA-CCFEE 5423</strain>
    </source>
</reference>